<evidence type="ECO:0000313" key="2">
    <source>
        <dbReference type="Proteomes" id="UP000297777"/>
    </source>
</evidence>
<proteinExistence type="predicted"/>
<comment type="caution">
    <text evidence="1">The sequence shown here is derived from an EMBL/GenBank/DDBJ whole genome shotgun (WGS) entry which is preliminary data.</text>
</comment>
<protein>
    <submittedName>
        <fullName evidence="1">Uncharacterized protein</fullName>
    </submittedName>
</protein>
<name>A0A4Z1F5A3_9HELO</name>
<gene>
    <name evidence="1" type="ORF">BTUL_0007g00580</name>
</gene>
<organism evidence="1 2">
    <name type="scientific">Botrytis tulipae</name>
    <dbReference type="NCBI Taxonomy" id="87230"/>
    <lineage>
        <taxon>Eukaryota</taxon>
        <taxon>Fungi</taxon>
        <taxon>Dikarya</taxon>
        <taxon>Ascomycota</taxon>
        <taxon>Pezizomycotina</taxon>
        <taxon>Leotiomycetes</taxon>
        <taxon>Helotiales</taxon>
        <taxon>Sclerotiniaceae</taxon>
        <taxon>Botrytis</taxon>
    </lineage>
</organism>
<dbReference type="Proteomes" id="UP000297777">
    <property type="component" value="Unassembled WGS sequence"/>
</dbReference>
<dbReference type="AlphaFoldDB" id="A0A4Z1F5A3"/>
<sequence>MQGKSLHNTARKYTVPVIIDTLRTKAVVGIWAAYAAADNLMCTVRAWRIAIMFPRKLEWDFWNVVPLEEIWLSESLHIESTHGQTGTGNTVQSALAMEL</sequence>
<dbReference type="EMBL" id="PQXH01000007">
    <property type="protein sequence ID" value="TGO18840.1"/>
    <property type="molecule type" value="Genomic_DNA"/>
</dbReference>
<keyword evidence="2" id="KW-1185">Reference proteome</keyword>
<accession>A0A4Z1F5A3</accession>
<reference evidence="1 2" key="1">
    <citation type="submission" date="2017-12" db="EMBL/GenBank/DDBJ databases">
        <title>Comparative genomics of Botrytis spp.</title>
        <authorList>
            <person name="Valero-Jimenez C.A."/>
            <person name="Tapia P."/>
            <person name="Veloso J."/>
            <person name="Silva-Moreno E."/>
            <person name="Staats M."/>
            <person name="Valdes J.H."/>
            <person name="Van Kan J.A.L."/>
        </authorList>
    </citation>
    <scope>NUCLEOTIDE SEQUENCE [LARGE SCALE GENOMIC DNA]</scope>
    <source>
        <strain evidence="1 2">Bt9001</strain>
    </source>
</reference>
<evidence type="ECO:0000313" key="1">
    <source>
        <dbReference type="EMBL" id="TGO18840.1"/>
    </source>
</evidence>